<dbReference type="InterPro" id="IPR021109">
    <property type="entry name" value="Peptidase_aspartic_dom_sf"/>
</dbReference>
<sequence length="117" mass="12933">MGRGTVDREEPSSRVIGFVSATFSAALVDSGAADNFISSRCLEALQIPKRKSTISYRITTIQGKALDARPINSCTYPLTLQIGRLHQESISFLILPEATVDILLGRPWLEEHNPHIR</sequence>
<organism evidence="1 2">
    <name type="scientific">Labeo rohita</name>
    <name type="common">Indian major carp</name>
    <name type="synonym">Cyprinus rohita</name>
    <dbReference type="NCBI Taxonomy" id="84645"/>
    <lineage>
        <taxon>Eukaryota</taxon>
        <taxon>Metazoa</taxon>
        <taxon>Chordata</taxon>
        <taxon>Craniata</taxon>
        <taxon>Vertebrata</taxon>
        <taxon>Euteleostomi</taxon>
        <taxon>Actinopterygii</taxon>
        <taxon>Neopterygii</taxon>
        <taxon>Teleostei</taxon>
        <taxon>Ostariophysi</taxon>
        <taxon>Cypriniformes</taxon>
        <taxon>Cyprinidae</taxon>
        <taxon>Labeoninae</taxon>
        <taxon>Labeonini</taxon>
        <taxon>Labeo</taxon>
    </lineage>
</organism>
<dbReference type="CDD" id="cd00303">
    <property type="entry name" value="retropepsin_like"/>
    <property type="match status" value="1"/>
</dbReference>
<evidence type="ECO:0000313" key="2">
    <source>
        <dbReference type="Proteomes" id="UP000290572"/>
    </source>
</evidence>
<accession>A0A498P0M3</accession>
<proteinExistence type="predicted"/>
<reference evidence="1 2" key="1">
    <citation type="submission" date="2018-03" db="EMBL/GenBank/DDBJ databases">
        <title>Draft genome sequence of Rohu Carp (Labeo rohita).</title>
        <authorList>
            <person name="Das P."/>
            <person name="Kushwaha B."/>
            <person name="Joshi C.G."/>
            <person name="Kumar D."/>
            <person name="Nagpure N.S."/>
            <person name="Sahoo L."/>
            <person name="Das S.P."/>
            <person name="Bit A."/>
            <person name="Patnaik S."/>
            <person name="Meher P.K."/>
            <person name="Jayasankar P."/>
            <person name="Koringa P.G."/>
            <person name="Patel N.V."/>
            <person name="Hinsu A.T."/>
            <person name="Kumar R."/>
            <person name="Pandey M."/>
            <person name="Agarwal S."/>
            <person name="Srivastava S."/>
            <person name="Singh M."/>
            <person name="Iquebal M.A."/>
            <person name="Jaiswal S."/>
            <person name="Angadi U.B."/>
            <person name="Kumar N."/>
            <person name="Raza M."/>
            <person name="Shah T.M."/>
            <person name="Rai A."/>
            <person name="Jena J.K."/>
        </authorList>
    </citation>
    <scope>NUCLEOTIDE SEQUENCE [LARGE SCALE GENOMIC DNA]</scope>
    <source>
        <strain evidence="1">DASCIFA01</strain>
        <tissue evidence="1">Testis</tissue>
    </source>
</reference>
<dbReference type="Proteomes" id="UP000290572">
    <property type="component" value="Unassembled WGS sequence"/>
</dbReference>
<dbReference type="AlphaFoldDB" id="A0A498P0M3"/>
<protein>
    <submittedName>
        <fullName evidence="1">Retrotransposon-derived PEG10</fullName>
    </submittedName>
</protein>
<comment type="caution">
    <text evidence="1">The sequence shown here is derived from an EMBL/GenBank/DDBJ whole genome shotgun (WGS) entry which is preliminary data.</text>
</comment>
<dbReference type="Pfam" id="PF13975">
    <property type="entry name" value="gag-asp_proteas"/>
    <property type="match status" value="1"/>
</dbReference>
<dbReference type="EMBL" id="QBIY01005115">
    <property type="protein sequence ID" value="RXN38142.1"/>
    <property type="molecule type" value="Genomic_DNA"/>
</dbReference>
<evidence type="ECO:0000313" key="1">
    <source>
        <dbReference type="EMBL" id="RXN38142.1"/>
    </source>
</evidence>
<name>A0A498P0M3_LABRO</name>
<dbReference type="STRING" id="84645.A0A498P0M3"/>
<dbReference type="Gene3D" id="2.40.70.10">
    <property type="entry name" value="Acid Proteases"/>
    <property type="match status" value="1"/>
</dbReference>
<keyword evidence="2" id="KW-1185">Reference proteome</keyword>
<gene>
    <name evidence="1" type="ORF">ROHU_001397</name>
</gene>
<dbReference type="SUPFAM" id="SSF50630">
    <property type="entry name" value="Acid proteases"/>
    <property type="match status" value="1"/>
</dbReference>